<protein>
    <recommendedName>
        <fullName evidence="3">Portal protein</fullName>
    </recommendedName>
</protein>
<accession>A0A8J3G0Y2</accession>
<sequence length="516" mass="56644">MAARTGTRIEAINRSLSNTWRKWFGRSNQTQATTEFATPIPEDDVLTAGISTRALMVGGKHGVRSRQEIYAAWGLMERDPMIARALDLHVTAALGGHETNGNLIFIEKSGSATDQDDAIVQELNDDLAVMFNKIVKSVAFRGLAFGDSYVRLYLKDKQGVIAINDDEMLYPPLVLPYEKGGKTIGYIVSNGDGKSLGRMTTDQVARFELPRTSWTTQSEVTFKAQRANILEDEYDQLPVLPSMVGGSLLDLCEEYFFNFYTALAGVVGQRWVDSIDEAIIGYTLKGGSDEQHKRFKQNLVDMFTASKNLAKQAMTGKPMLERVRHIIPQTEDKQVTLIGDGLGSKRTGSITIDDVMMHARLMSGALGVDLAMLGFSDQLSGGLGDGGFFRVSVQIAEGSRIIRAALTEFFNTIIDTHLRVKHQKAFKDGKRPYTISFYGSLSAYEAEKQTTKANAINGAGLMVQTLAQAKELISDEAAMTLFLTKQMLLDEDEALTYAKAMLKTPAESAPAQEGSP</sequence>
<evidence type="ECO:0000313" key="1">
    <source>
        <dbReference type="EMBL" id="GHA78115.1"/>
    </source>
</evidence>
<reference evidence="1" key="2">
    <citation type="submission" date="2020-09" db="EMBL/GenBank/DDBJ databases">
        <authorList>
            <person name="Sun Q."/>
            <person name="Kim S."/>
        </authorList>
    </citation>
    <scope>NUCLEOTIDE SEQUENCE</scope>
    <source>
        <strain evidence="1">KCTC 32501</strain>
    </source>
</reference>
<reference evidence="1" key="1">
    <citation type="journal article" date="2014" name="Int. J. Syst. Evol. Microbiol.">
        <title>Complete genome sequence of Corynebacterium casei LMG S-19264T (=DSM 44701T), isolated from a smear-ripened cheese.</title>
        <authorList>
            <consortium name="US DOE Joint Genome Institute (JGI-PGF)"/>
            <person name="Walter F."/>
            <person name="Albersmeier A."/>
            <person name="Kalinowski J."/>
            <person name="Ruckert C."/>
        </authorList>
    </citation>
    <scope>NUCLEOTIDE SEQUENCE</scope>
    <source>
        <strain evidence="1">KCTC 32501</strain>
    </source>
</reference>
<dbReference type="EMBL" id="BMZG01000011">
    <property type="protein sequence ID" value="GHA78115.1"/>
    <property type="molecule type" value="Genomic_DNA"/>
</dbReference>
<proteinExistence type="predicted"/>
<name>A0A8J3G0Y2_9BURK</name>
<gene>
    <name evidence="1" type="ORF">GCM10009007_18780</name>
</gene>
<dbReference type="Proteomes" id="UP000614287">
    <property type="component" value="Unassembled WGS sequence"/>
</dbReference>
<dbReference type="AlphaFoldDB" id="A0A8J3G0Y2"/>
<organism evidence="1 2">
    <name type="scientific">Formosimonas limnophila</name>
    <dbReference type="NCBI Taxonomy" id="1384487"/>
    <lineage>
        <taxon>Bacteria</taxon>
        <taxon>Pseudomonadati</taxon>
        <taxon>Pseudomonadota</taxon>
        <taxon>Betaproteobacteria</taxon>
        <taxon>Burkholderiales</taxon>
        <taxon>Burkholderiaceae</taxon>
        <taxon>Formosimonas</taxon>
    </lineage>
</organism>
<comment type="caution">
    <text evidence="1">The sequence shown here is derived from an EMBL/GenBank/DDBJ whole genome shotgun (WGS) entry which is preliminary data.</text>
</comment>
<evidence type="ECO:0000313" key="2">
    <source>
        <dbReference type="Proteomes" id="UP000614287"/>
    </source>
</evidence>
<keyword evidence="2" id="KW-1185">Reference proteome</keyword>
<evidence type="ECO:0008006" key="3">
    <source>
        <dbReference type="Google" id="ProtNLM"/>
    </source>
</evidence>